<feature type="transmembrane region" description="Helical" evidence="6">
    <location>
        <begin position="92"/>
        <end position="113"/>
    </location>
</feature>
<gene>
    <name evidence="7" type="ORF">N7548_05675</name>
</gene>
<feature type="transmembrane region" description="Helical" evidence="6">
    <location>
        <begin position="222"/>
        <end position="242"/>
    </location>
</feature>
<dbReference type="InterPro" id="IPR043428">
    <property type="entry name" value="LivM-like"/>
</dbReference>
<sequence length="346" mass="37357">MQNTLKNLKNSPLFGIFIFTIAIVLVRLLGNAGLFKQSTIDFISIVWIYTIVGLGYSLLLGYTGLASLGTAAFIGLGTYIVSFAVGSAGLPLVVAFIIGIAVAIVFGTLVGFISLRIEGMYLAIITLGLAEIMIEIFRKARNITGGDGGFRFEQFNLFGFTEGANALMYRNIVYFIVVAVLVVSMILFINIVNSPTGRAMLSIKNSTSAAQAMGISVLKYRLLAFVLATIMAVIGGMLYMPYFEYTEPGIFNLAISLNILAAVIVGGSKSIWGVTLGTFVIFGLKDIVLKQIPFFRDNGNAVYFFTGALVILIVMYYPGGLVKLFGDLKIKAQGWIKTWKAKGGKA</sequence>
<feature type="transmembrane region" description="Helical" evidence="6">
    <location>
        <begin position="172"/>
        <end position="192"/>
    </location>
</feature>
<keyword evidence="2" id="KW-1003">Cell membrane</keyword>
<feature type="transmembrane region" description="Helical" evidence="6">
    <location>
        <begin position="12"/>
        <end position="30"/>
    </location>
</feature>
<dbReference type="CDD" id="cd06581">
    <property type="entry name" value="TM_PBP1_LivM_like"/>
    <property type="match status" value="1"/>
</dbReference>
<evidence type="ECO:0000313" key="8">
    <source>
        <dbReference type="Proteomes" id="UP001177160"/>
    </source>
</evidence>
<comment type="subcellular location">
    <subcellularLocation>
        <location evidence="1">Cell membrane</location>
        <topology evidence="1">Multi-pass membrane protein</topology>
    </subcellularLocation>
</comment>
<keyword evidence="4 6" id="KW-1133">Transmembrane helix</keyword>
<feature type="transmembrane region" description="Helical" evidence="6">
    <location>
        <begin position="301"/>
        <end position="319"/>
    </location>
</feature>
<dbReference type="Pfam" id="PF02653">
    <property type="entry name" value="BPD_transp_2"/>
    <property type="match status" value="1"/>
</dbReference>
<evidence type="ECO:0000256" key="6">
    <source>
        <dbReference type="SAM" id="Phobius"/>
    </source>
</evidence>
<evidence type="ECO:0000256" key="5">
    <source>
        <dbReference type="ARBA" id="ARBA00023136"/>
    </source>
</evidence>
<dbReference type="Proteomes" id="UP001177160">
    <property type="component" value="Unassembled WGS sequence"/>
</dbReference>
<feature type="transmembrane region" description="Helical" evidence="6">
    <location>
        <begin position="119"/>
        <end position="137"/>
    </location>
</feature>
<dbReference type="PANTHER" id="PTHR30482">
    <property type="entry name" value="HIGH-AFFINITY BRANCHED-CHAIN AMINO ACID TRANSPORT SYSTEM PERMEASE"/>
    <property type="match status" value="1"/>
</dbReference>
<evidence type="ECO:0000256" key="3">
    <source>
        <dbReference type="ARBA" id="ARBA00022692"/>
    </source>
</evidence>
<feature type="transmembrane region" description="Helical" evidence="6">
    <location>
        <begin position="42"/>
        <end position="59"/>
    </location>
</feature>
<dbReference type="InterPro" id="IPR001851">
    <property type="entry name" value="ABC_transp_permease"/>
</dbReference>
<dbReference type="EMBL" id="JAOVQM010000003">
    <property type="protein sequence ID" value="MCV2232315.1"/>
    <property type="molecule type" value="Genomic_DNA"/>
</dbReference>
<reference evidence="7" key="1">
    <citation type="submission" date="2022-09" db="EMBL/GenBank/DDBJ databases">
        <title>Novel Mycoplasma species identified in domestic and wild animals.</title>
        <authorList>
            <person name="Volokhov D.V."/>
            <person name="Furtak V.A."/>
            <person name="Zagorodnyaya T.A."/>
        </authorList>
    </citation>
    <scope>NUCLEOTIDE SEQUENCE</scope>
    <source>
        <strain evidence="7">Oakley</strain>
    </source>
</reference>
<proteinExistence type="predicted"/>
<evidence type="ECO:0000256" key="2">
    <source>
        <dbReference type="ARBA" id="ARBA00022475"/>
    </source>
</evidence>
<feature type="transmembrane region" description="Helical" evidence="6">
    <location>
        <begin position="65"/>
        <end position="85"/>
    </location>
</feature>
<evidence type="ECO:0000313" key="7">
    <source>
        <dbReference type="EMBL" id="MCV2232315.1"/>
    </source>
</evidence>
<dbReference type="PANTHER" id="PTHR30482:SF10">
    <property type="entry name" value="HIGH-AFFINITY BRANCHED-CHAIN AMINO ACID TRANSPORT PROTEIN BRAE"/>
    <property type="match status" value="1"/>
</dbReference>
<dbReference type="RefSeq" id="WP_263608500.1">
    <property type="nucleotide sequence ID" value="NZ_JAOVQM010000003.1"/>
</dbReference>
<keyword evidence="5 6" id="KW-0472">Membrane</keyword>
<keyword evidence="8" id="KW-1185">Reference proteome</keyword>
<evidence type="ECO:0000256" key="4">
    <source>
        <dbReference type="ARBA" id="ARBA00022989"/>
    </source>
</evidence>
<comment type="caution">
    <text evidence="7">The sequence shown here is derived from an EMBL/GenBank/DDBJ whole genome shotgun (WGS) entry which is preliminary data.</text>
</comment>
<protein>
    <submittedName>
        <fullName evidence="7">Branched-chain amino acid ABC transporter permease</fullName>
    </submittedName>
</protein>
<accession>A0ABT2Y6F7</accession>
<organism evidence="7 8">
    <name type="scientific">Paracholeplasma manati</name>
    <dbReference type="NCBI Taxonomy" id="591373"/>
    <lineage>
        <taxon>Bacteria</taxon>
        <taxon>Bacillati</taxon>
        <taxon>Mycoplasmatota</taxon>
        <taxon>Mollicutes</taxon>
        <taxon>Acholeplasmatales</taxon>
        <taxon>Acholeplasmataceae</taxon>
        <taxon>Paracholeplasma</taxon>
    </lineage>
</organism>
<evidence type="ECO:0000256" key="1">
    <source>
        <dbReference type="ARBA" id="ARBA00004651"/>
    </source>
</evidence>
<keyword evidence="3 6" id="KW-0812">Transmembrane</keyword>
<name>A0ABT2Y6F7_9MOLU</name>